<dbReference type="HAMAP" id="MF_01547">
    <property type="entry name" value="RNA_methyltr_E"/>
    <property type="match status" value="1"/>
</dbReference>
<dbReference type="SUPFAM" id="SSF53335">
    <property type="entry name" value="S-adenosyl-L-methionine-dependent methyltransferases"/>
    <property type="match status" value="1"/>
</dbReference>
<proteinExistence type="inferred from homology"/>
<dbReference type="GO" id="GO:0008650">
    <property type="term" value="F:rRNA (uridine-2'-O-)-methyltransferase activity"/>
    <property type="evidence" value="ECO:0007669"/>
    <property type="project" value="TreeGrafter"/>
</dbReference>
<organism evidence="13 14">
    <name type="scientific">Naegleria fowleri</name>
    <name type="common">Brain eating amoeba</name>
    <dbReference type="NCBI Taxonomy" id="5763"/>
    <lineage>
        <taxon>Eukaryota</taxon>
        <taxon>Discoba</taxon>
        <taxon>Heterolobosea</taxon>
        <taxon>Tetramitia</taxon>
        <taxon>Eutetramitia</taxon>
        <taxon>Vahlkampfiidae</taxon>
        <taxon>Naegleria</taxon>
    </lineage>
</organism>
<feature type="region of interest" description="Disordered" evidence="9">
    <location>
        <begin position="352"/>
        <end position="371"/>
    </location>
</feature>
<dbReference type="GO" id="GO:0016435">
    <property type="term" value="F:rRNA (guanine) methyltransferase activity"/>
    <property type="evidence" value="ECO:0007669"/>
    <property type="project" value="TreeGrafter"/>
</dbReference>
<dbReference type="Pfam" id="PF11861">
    <property type="entry name" value="DUF3381"/>
    <property type="match status" value="1"/>
</dbReference>
<comment type="similarity">
    <text evidence="8">Belongs to the class I-like SAM-binding methyltransferase superfamily. RNA methyltransferase RlmE family. SPB1 subfamily.</text>
</comment>
<evidence type="ECO:0000313" key="14">
    <source>
        <dbReference type="Proteomes" id="UP000444721"/>
    </source>
</evidence>
<dbReference type="InterPro" id="IPR050082">
    <property type="entry name" value="RNA_methyltr_RlmE"/>
</dbReference>
<comment type="catalytic activity">
    <reaction evidence="8">
        <text>a ribonucleotide in rRNA + S-adenosyl-L-methionine = a 2'-O-methylribonucleotide in rRNA + S-adenosyl-L-homocysteine + H(+)</text>
        <dbReference type="Rhea" id="RHEA:48628"/>
        <dbReference type="Rhea" id="RHEA-COMP:12164"/>
        <dbReference type="Rhea" id="RHEA-COMP:12165"/>
        <dbReference type="ChEBI" id="CHEBI:15378"/>
        <dbReference type="ChEBI" id="CHEBI:57856"/>
        <dbReference type="ChEBI" id="CHEBI:59789"/>
        <dbReference type="ChEBI" id="CHEBI:90675"/>
        <dbReference type="ChEBI" id="CHEBI:90676"/>
    </reaction>
</comment>
<dbReference type="Proteomes" id="UP000444721">
    <property type="component" value="Unassembled WGS sequence"/>
</dbReference>
<evidence type="ECO:0000256" key="8">
    <source>
        <dbReference type="HAMAP-Rule" id="MF_03163"/>
    </source>
</evidence>
<dbReference type="Pfam" id="PF07780">
    <property type="entry name" value="Spb1_C"/>
    <property type="match status" value="1"/>
</dbReference>
<dbReference type="InterPro" id="IPR015507">
    <property type="entry name" value="rRNA-MeTfrase_E"/>
</dbReference>
<feature type="region of interest" description="Disordered" evidence="9">
    <location>
        <begin position="795"/>
        <end position="822"/>
    </location>
</feature>
<feature type="binding site" evidence="8">
    <location>
        <position position="117"/>
    </location>
    <ligand>
        <name>S-adenosyl-L-methionine</name>
        <dbReference type="ChEBI" id="CHEBI:59789"/>
    </ligand>
</feature>
<evidence type="ECO:0000256" key="7">
    <source>
        <dbReference type="ARBA" id="ARBA00023242"/>
    </source>
</evidence>
<evidence type="ECO:0000259" key="10">
    <source>
        <dbReference type="Pfam" id="PF01728"/>
    </source>
</evidence>
<sequence>MVKKTKKNAERLDKYYHMAKEQGYRSRAAFKLVQLNKKYDFLGTARVLLDLCAAPGGWLQVSKKFMPVNSTIVGVDLCPIKAIPHVTTIEGDITTKKTMTMVKNVLRGQKCDVVLHDGAPNVGANWLKDAFSQSELCLFALKMATEFLKPEGLFITKVFRSKDYTSLMWVLNQFFTKVEATKPKASRDASAEIYVCCFGYKAPKEIDPKLFDASLVFEDVETQKKKLKLSFRDLAKQKPNQEGYEEGATLLYKKCSVAEFIETDQPIKILVDYNELEFDESSQIYLNHPLTNKDIIEACEDLRVLGKPDFRMLLKWRNNMKDFKDELDAENTEDIIEQDEEDEVLEPVHEENNLASASDEMELPSDEEELEGELNELKDKHRKMEKKKEKKLREKQKKLAIKAATERPEDMLDIYEDTALFRMKDISSKDMLNAVLDPSVTSQAYETYLKQKELKKEQERKEKEALGKIELDEDERDEILEAELDALYQQLMEKKTRRFKASILQSRDAHAQQKNELYEAINYEEEKYGAPNTNPLLIEHRDLGSKQSKANQFFNQNIFSVLMEEATGNSDNEDDNATRTKRRKLGRIDNITEEDLEVDSSDSESDNDDDDDEEDESAIADYKRKVGEQQPKQDVGGFEVMPKEMKDPEVRATALALGKKLLRKKERREFIDNAFHRYAFNDEDVPDWLVDDEVKAFRKQDPITKEEADEIKRKMAEIDARPIKAVLEAKIRRKFRAQKKIKEVKDKAEVIAQSQELTPQEKSKELMKLYKNASVKTSRRKVYVVGGGKKVVGKKTPGSVMKFVDNRTKKDKRAQESKKRKR</sequence>
<feature type="binding site" evidence="8">
    <location>
        <position position="58"/>
    </location>
    <ligand>
        <name>S-adenosyl-L-methionine</name>
        <dbReference type="ChEBI" id="CHEBI:59789"/>
    </ligand>
</feature>
<comment type="caution">
    <text evidence="13">The sequence shown here is derived from an EMBL/GenBank/DDBJ whole genome shotgun (WGS) entry which is preliminary data.</text>
</comment>
<evidence type="ECO:0000256" key="2">
    <source>
        <dbReference type="ARBA" id="ARBA00022517"/>
    </source>
</evidence>
<keyword evidence="7 8" id="KW-0539">Nucleus</keyword>
<dbReference type="GO" id="GO:0000466">
    <property type="term" value="P:maturation of 5.8S rRNA from tricistronic rRNA transcript (SSU-rRNA, 5.8S rRNA, LSU-rRNA)"/>
    <property type="evidence" value="ECO:0007669"/>
    <property type="project" value="TreeGrafter"/>
</dbReference>
<dbReference type="AlphaFoldDB" id="A0A6A5BEG1"/>
<dbReference type="GO" id="GO:0000463">
    <property type="term" value="P:maturation of LSU-rRNA from tricistronic rRNA transcript (SSU-rRNA, 5.8S rRNA, LSU-rRNA)"/>
    <property type="evidence" value="ECO:0007669"/>
    <property type="project" value="TreeGrafter"/>
</dbReference>
<keyword evidence="2 8" id="KW-0690">Ribosome biogenesis</keyword>
<keyword evidence="6 8" id="KW-0949">S-adenosyl-L-methionine</keyword>
<dbReference type="GO" id="GO:0030687">
    <property type="term" value="C:preribosome, large subunit precursor"/>
    <property type="evidence" value="ECO:0007669"/>
    <property type="project" value="TreeGrafter"/>
</dbReference>
<dbReference type="OrthoDB" id="1287559at2759"/>
<evidence type="ECO:0000256" key="4">
    <source>
        <dbReference type="ARBA" id="ARBA00022603"/>
    </source>
</evidence>
<feature type="domain" description="Ribosomal RNA methyltransferase SPB1-like C-terminal" evidence="11">
    <location>
        <begin position="602"/>
        <end position="819"/>
    </location>
</feature>
<feature type="compositionally biased region" description="Acidic residues" evidence="9">
    <location>
        <begin position="359"/>
        <end position="371"/>
    </location>
</feature>
<dbReference type="VEuPathDB" id="AmoebaDB:FDP41_009363"/>
<dbReference type="Pfam" id="PF01728">
    <property type="entry name" value="FtsJ"/>
    <property type="match status" value="1"/>
</dbReference>
<dbReference type="FunFam" id="3.40.50.150:FF:000004">
    <property type="entry name" value="AdoMet-dependent rRNA methyltransferase SPB1"/>
    <property type="match status" value="1"/>
</dbReference>
<dbReference type="PANTHER" id="PTHR10920:SF13">
    <property type="entry name" value="PRE-RRNA 2'-O-RIBOSE RNA METHYLTRANSFERASE FTSJ3"/>
    <property type="match status" value="1"/>
</dbReference>
<keyword evidence="3 8" id="KW-0698">rRNA processing</keyword>
<dbReference type="EMBL" id="VFQX01000068">
    <property type="protein sequence ID" value="KAF0972460.1"/>
    <property type="molecule type" value="Genomic_DNA"/>
</dbReference>
<feature type="region of interest" description="Disordered" evidence="9">
    <location>
        <begin position="565"/>
        <end position="644"/>
    </location>
</feature>
<dbReference type="GO" id="GO:0005730">
    <property type="term" value="C:nucleolus"/>
    <property type="evidence" value="ECO:0007669"/>
    <property type="project" value="UniProtKB-SubCell"/>
</dbReference>
<keyword evidence="5 8" id="KW-0808">Transferase</keyword>
<feature type="compositionally biased region" description="Basic and acidic residues" evidence="9">
    <location>
        <begin position="804"/>
        <end position="822"/>
    </location>
</feature>
<evidence type="ECO:0000256" key="3">
    <source>
        <dbReference type="ARBA" id="ARBA00022552"/>
    </source>
</evidence>
<feature type="active site" description="Proton acceptor" evidence="8">
    <location>
        <position position="157"/>
    </location>
</feature>
<feature type="domain" description="DUF3381" evidence="12">
    <location>
        <begin position="236"/>
        <end position="400"/>
    </location>
</feature>
<evidence type="ECO:0000256" key="6">
    <source>
        <dbReference type="ARBA" id="ARBA00022691"/>
    </source>
</evidence>
<dbReference type="VEuPathDB" id="AmoebaDB:NF0111380"/>
<evidence type="ECO:0000259" key="11">
    <source>
        <dbReference type="Pfam" id="PF07780"/>
    </source>
</evidence>
<feature type="binding site" evidence="8">
    <location>
        <position position="92"/>
    </location>
    <ligand>
        <name>S-adenosyl-L-methionine</name>
        <dbReference type="ChEBI" id="CHEBI:59789"/>
    </ligand>
</feature>
<dbReference type="InterPro" id="IPR028589">
    <property type="entry name" value="SPB1-like"/>
</dbReference>
<comment type="subcellular location">
    <subcellularLocation>
        <location evidence="1 8">Nucleus</location>
        <location evidence="1 8">Nucleolus</location>
    </subcellularLocation>
</comment>
<dbReference type="OMA" id="QRKDKYY"/>
<accession>A0A6A5BEG1</accession>
<name>A0A6A5BEG1_NAEFO</name>
<evidence type="ECO:0000259" key="12">
    <source>
        <dbReference type="Pfam" id="PF11861"/>
    </source>
</evidence>
<evidence type="ECO:0000256" key="1">
    <source>
        <dbReference type="ARBA" id="ARBA00004604"/>
    </source>
</evidence>
<protein>
    <recommendedName>
        <fullName evidence="8">Putative rRNA methyltransferase</fullName>
        <ecNumber evidence="8">2.1.1.-</ecNumber>
    </recommendedName>
    <alternativeName>
        <fullName evidence="8">2'-O-ribose RNA methyltransferase SPB1 homolog</fullName>
    </alternativeName>
</protein>
<feature type="binding site" evidence="8">
    <location>
        <position position="56"/>
    </location>
    <ligand>
        <name>S-adenosyl-L-methionine</name>
        <dbReference type="ChEBI" id="CHEBI:59789"/>
    </ligand>
</feature>
<dbReference type="RefSeq" id="XP_044557174.1">
    <property type="nucleotide sequence ID" value="XM_044713313.1"/>
</dbReference>
<dbReference type="InterPro" id="IPR029063">
    <property type="entry name" value="SAM-dependent_MTases_sf"/>
</dbReference>
<dbReference type="HAMAP" id="MF_03163">
    <property type="entry name" value="RNA_methyltr_E_SPB1"/>
    <property type="match status" value="1"/>
</dbReference>
<comment type="function">
    <text evidence="8">Probable methyltransferase involved in the maturation of rRNA and in the biogenesis of ribosomal subunits.</text>
</comment>
<dbReference type="VEuPathDB" id="AmoebaDB:NfTy_061840"/>
<evidence type="ECO:0000256" key="5">
    <source>
        <dbReference type="ARBA" id="ARBA00022679"/>
    </source>
</evidence>
<feature type="binding site" evidence="8">
    <location>
        <position position="76"/>
    </location>
    <ligand>
        <name>S-adenosyl-L-methionine</name>
        <dbReference type="ChEBI" id="CHEBI:59789"/>
    </ligand>
</feature>
<dbReference type="PANTHER" id="PTHR10920">
    <property type="entry name" value="RIBOSOMAL RNA METHYLTRANSFERASE"/>
    <property type="match status" value="1"/>
</dbReference>
<evidence type="ECO:0000256" key="9">
    <source>
        <dbReference type="SAM" id="MobiDB-lite"/>
    </source>
</evidence>
<dbReference type="InterPro" id="IPR024576">
    <property type="entry name" value="rRNA_MeTfrase_Spb1_DUF3381"/>
</dbReference>
<dbReference type="InterPro" id="IPR002877">
    <property type="entry name" value="RNA_MeTrfase_FtsJ_dom"/>
</dbReference>
<keyword evidence="14" id="KW-1185">Reference proteome</keyword>
<feature type="compositionally biased region" description="Acidic residues" evidence="9">
    <location>
        <begin position="591"/>
        <end position="618"/>
    </location>
</feature>
<dbReference type="GeneID" id="68116579"/>
<dbReference type="EC" id="2.1.1.-" evidence="8"/>
<keyword evidence="4 8" id="KW-0489">Methyltransferase</keyword>
<evidence type="ECO:0000313" key="13">
    <source>
        <dbReference type="EMBL" id="KAF0972460.1"/>
    </source>
</evidence>
<feature type="domain" description="Ribosomal RNA methyltransferase FtsJ" evidence="10">
    <location>
        <begin position="24"/>
        <end position="200"/>
    </location>
</feature>
<reference evidence="13 14" key="1">
    <citation type="journal article" date="2019" name="Sci. Rep.">
        <title>Nanopore sequencing improves the draft genome of the human pathogenic amoeba Naegleria fowleri.</title>
        <authorList>
            <person name="Liechti N."/>
            <person name="Schurch N."/>
            <person name="Bruggmann R."/>
            <person name="Wittwer M."/>
        </authorList>
    </citation>
    <scope>NUCLEOTIDE SEQUENCE [LARGE SCALE GENOMIC DNA]</scope>
    <source>
        <strain evidence="13 14">ATCC 30894</strain>
    </source>
</reference>
<dbReference type="InterPro" id="IPR012920">
    <property type="entry name" value="rRNA_MeTfrase_SPB1-like_C"/>
</dbReference>
<gene>
    <name evidence="13" type="ORF">FDP41_009363</name>
</gene>
<dbReference type="Gene3D" id="3.40.50.150">
    <property type="entry name" value="Vaccinia Virus protein VP39"/>
    <property type="match status" value="1"/>
</dbReference>